<keyword evidence="12" id="KW-1185">Reference proteome</keyword>
<evidence type="ECO:0000313" key="12">
    <source>
        <dbReference type="Proteomes" id="UP001231109"/>
    </source>
</evidence>
<dbReference type="InterPro" id="IPR029414">
    <property type="entry name" value="Tricorn_PDZ"/>
</dbReference>
<name>A0ABT9I303_9GAMM</name>
<evidence type="ECO:0000259" key="10">
    <source>
        <dbReference type="SMART" id="SM00245"/>
    </source>
</evidence>
<dbReference type="Pfam" id="PF03572">
    <property type="entry name" value="Peptidase_S41"/>
    <property type="match status" value="1"/>
</dbReference>
<feature type="region of interest" description="Disordered" evidence="8">
    <location>
        <begin position="532"/>
        <end position="559"/>
    </location>
</feature>
<feature type="signal peptide" evidence="9">
    <location>
        <begin position="1"/>
        <end position="20"/>
    </location>
</feature>
<dbReference type="InterPro" id="IPR029045">
    <property type="entry name" value="ClpP/crotonase-like_dom_sf"/>
</dbReference>
<evidence type="ECO:0000256" key="1">
    <source>
        <dbReference type="ARBA" id="ARBA00004496"/>
    </source>
</evidence>
<dbReference type="PANTHER" id="PTHR43253:SF1">
    <property type="entry name" value="TRICORN PROTEASE HOMOLOG 2-RELATED"/>
    <property type="match status" value="1"/>
</dbReference>
<dbReference type="Gene3D" id="3.30.750.44">
    <property type="match status" value="1"/>
</dbReference>
<dbReference type="SUPFAM" id="SSF69304">
    <property type="entry name" value="Tricorn protease N-terminal domain"/>
    <property type="match status" value="1"/>
</dbReference>
<evidence type="ECO:0000256" key="9">
    <source>
        <dbReference type="SAM" id="SignalP"/>
    </source>
</evidence>
<dbReference type="Gene3D" id="3.90.226.10">
    <property type="entry name" value="2-enoyl-CoA Hydratase, Chain A, domain 1"/>
    <property type="match status" value="1"/>
</dbReference>
<protein>
    <recommendedName>
        <fullName evidence="7">Tricorn protease homolog</fullName>
        <ecNumber evidence="7">3.4.21.-</ecNumber>
    </recommendedName>
</protein>
<comment type="subcellular location">
    <subcellularLocation>
        <location evidence="1 7">Cytoplasm</location>
    </subcellularLocation>
</comment>
<evidence type="ECO:0000256" key="3">
    <source>
        <dbReference type="ARBA" id="ARBA00022490"/>
    </source>
</evidence>
<feature type="domain" description="Tail specific protease" evidence="10">
    <location>
        <begin position="833"/>
        <end position="1039"/>
    </location>
</feature>
<keyword evidence="6 7" id="KW-0720">Serine protease</keyword>
<comment type="similarity">
    <text evidence="2 7">Belongs to the peptidase S41B family.</text>
</comment>
<dbReference type="Pfam" id="PF26550">
    <property type="entry name" value="Tricorn_2nd"/>
    <property type="match status" value="1"/>
</dbReference>
<evidence type="ECO:0000256" key="8">
    <source>
        <dbReference type="SAM" id="MobiDB-lite"/>
    </source>
</evidence>
<evidence type="ECO:0000256" key="4">
    <source>
        <dbReference type="ARBA" id="ARBA00022670"/>
    </source>
</evidence>
<dbReference type="InterPro" id="IPR012393">
    <property type="entry name" value="Tricorn_protease"/>
</dbReference>
<dbReference type="Gene3D" id="2.130.10.10">
    <property type="entry name" value="YVTN repeat-like/Quinoprotein amine dehydrogenase"/>
    <property type="match status" value="1"/>
</dbReference>
<dbReference type="PIRSF" id="PIRSF036421">
    <property type="entry name" value="Tricorn_protease"/>
    <property type="match status" value="1"/>
</dbReference>
<dbReference type="EMBL" id="JAPJDZ010000066">
    <property type="protein sequence ID" value="MDP5137767.1"/>
    <property type="molecule type" value="Genomic_DNA"/>
</dbReference>
<dbReference type="Pfam" id="PF14684">
    <property type="entry name" value="Tricorn_C1"/>
    <property type="match status" value="1"/>
</dbReference>
<dbReference type="PANTHER" id="PTHR43253">
    <property type="entry name" value="TRICORN PROTEASE HOMOLOG 2-RELATED"/>
    <property type="match status" value="1"/>
</dbReference>
<evidence type="ECO:0000256" key="2">
    <source>
        <dbReference type="ARBA" id="ARBA00008524"/>
    </source>
</evidence>
<keyword evidence="3 7" id="KW-0963">Cytoplasm</keyword>
<dbReference type="SUPFAM" id="SSF50156">
    <property type="entry name" value="PDZ domain-like"/>
    <property type="match status" value="1"/>
</dbReference>
<dbReference type="RefSeq" id="WP_305977000.1">
    <property type="nucleotide sequence ID" value="NZ_JAPJDZ010000066.1"/>
</dbReference>
<comment type="function">
    <text evidence="7">Degrades oligopeptides.</text>
</comment>
<keyword evidence="9" id="KW-0732">Signal</keyword>
<dbReference type="SUPFAM" id="SSF82171">
    <property type="entry name" value="DPP6 N-terminal domain-like"/>
    <property type="match status" value="1"/>
</dbReference>
<evidence type="ECO:0000256" key="5">
    <source>
        <dbReference type="ARBA" id="ARBA00022801"/>
    </source>
</evidence>
<dbReference type="Pfam" id="PF14685">
    <property type="entry name" value="PDZ_Tricorn"/>
    <property type="match status" value="1"/>
</dbReference>
<dbReference type="CDD" id="cd07562">
    <property type="entry name" value="Peptidase_S41_TRI"/>
    <property type="match status" value="1"/>
</dbReference>
<feature type="compositionally biased region" description="Basic and acidic residues" evidence="8">
    <location>
        <begin position="536"/>
        <end position="559"/>
    </location>
</feature>
<dbReference type="SMART" id="SM00245">
    <property type="entry name" value="TSPc"/>
    <property type="match status" value="1"/>
</dbReference>
<gene>
    <name evidence="11" type="ORF">ORJ04_17570</name>
</gene>
<organism evidence="11 12">
    <name type="scientific">Rheinheimera baltica</name>
    <dbReference type="NCBI Taxonomy" id="67576"/>
    <lineage>
        <taxon>Bacteria</taxon>
        <taxon>Pseudomonadati</taxon>
        <taxon>Pseudomonadota</taxon>
        <taxon>Gammaproteobacteria</taxon>
        <taxon>Chromatiales</taxon>
        <taxon>Chromatiaceae</taxon>
        <taxon>Rheinheimera</taxon>
    </lineage>
</organism>
<dbReference type="InterPro" id="IPR036034">
    <property type="entry name" value="PDZ_sf"/>
</dbReference>
<proteinExistence type="inferred from homology"/>
<dbReference type="EC" id="3.4.21.-" evidence="7"/>
<dbReference type="InterPro" id="IPR015943">
    <property type="entry name" value="WD40/YVTN_repeat-like_dom_sf"/>
</dbReference>
<dbReference type="InterPro" id="IPR028204">
    <property type="entry name" value="Tricorn_C1"/>
</dbReference>
<dbReference type="Gene3D" id="2.30.42.10">
    <property type="match status" value="1"/>
</dbReference>
<dbReference type="Gene3D" id="2.120.10.60">
    <property type="entry name" value="Tricorn protease N-terminal domain"/>
    <property type="match status" value="1"/>
</dbReference>
<keyword evidence="5 7" id="KW-0378">Hydrolase</keyword>
<evidence type="ECO:0000256" key="6">
    <source>
        <dbReference type="ARBA" id="ARBA00022825"/>
    </source>
</evidence>
<accession>A0ABT9I303</accession>
<keyword evidence="4 7" id="KW-0645">Protease</keyword>
<sequence>MFTPRFLVLACALASTGAMASEGTRLLRQPDISASHLTFVYGGDIWLSDKTGQNPRQLTSHPASEFAPKFSPDGNWLAFSASYDNNTDVYIMPVAGGTPTRLTYHPGADTVNGWSPDGKSVLFASNREIANSRSNQLYQISVDGGYPEKLMQAVAFEGDLSADGKKLAYRPNNMAYSGPSGWRLHRGGSTPPVWIIDLAEQKLEKIPHPNANDFNPFWLGDNVYFLSDRDNKATNLYRYADKKVQQLTTSTEWDLKSAAGFGDTIVYEAGGYLAQFDVKTGKVSPLSITIHTQSEQKRPQWKDASKTLTSARLSATGQRVVVSARGDVFSVPVKDGSTRNLTQSSGVREFDGLWSPDGSKVAYISDKGNKHQLVLQSQDGLSAPQQFELADTGYFNLLSFSPDGKRIVYHDNHLNLYAFDIASKRSQKLDTSQRRGGFEVSFSPDSRYLAYTLSGANYFSQIKLFDFNSNKATLITDGMSHAESPVFSQDYLYFTASVNTGPSQVGLDLSTQERPVRKGIYAYVLSAKGKSPLLPKDGDEPVEKKTDKKDDKKKDKENDTAVKPVQLDFTGLQDRIVGLPVAERNYYSLAVASDGALFYVERVQPGISNEPSGNDDNDGTLYRFDFEELKAEIVKEGIASYNLSNDGKKILLLNMPNALQVSDAGAKPDAKPVSLSDVRSFVTPAEEWQQIFNDAWRMQKEYFYDAKLHGIDWQAIYDKYQPMLAHVQRREDLNDVLVEMIAELQVGHNRIGGGDVYAGVSSKMGLLGADYQISNGKYQFKTVYQGDRWSPFLKAPLATPGASAKAGDYLLAVNGQELSANDNIYAFFDNTLGKQVVLTLADDAKGKNRRNITVEPVANERELRLWHWVERNRQYVADKTDGKVAYVYLPNTAGGGFYFFNRMFFAQTDKPAVIIDERKNGGGQAANYITEILGRAFLSGWKDRDGLTFSTPGGGIYGPKTMLIDQDAGSGGDFLPWAFKRLGLGKTIGTRTWGGLIGISTNPPMIDGGFHVVPFFRFYTPDNEWRVENEGVAPDIEVELDPIAVNKGIDVQLNRAIEHTLSELKANPPADHSKAPAMPTKLGM</sequence>
<dbReference type="Proteomes" id="UP001231109">
    <property type="component" value="Unassembled WGS sequence"/>
</dbReference>
<dbReference type="SUPFAM" id="SSF52096">
    <property type="entry name" value="ClpP/crotonase"/>
    <property type="match status" value="1"/>
</dbReference>
<feature type="chain" id="PRO_5046194831" description="Tricorn protease homolog" evidence="9">
    <location>
        <begin position="21"/>
        <end position="1084"/>
    </location>
</feature>
<dbReference type="Pfam" id="PF26549">
    <property type="entry name" value="Tricorn_N"/>
    <property type="match status" value="1"/>
</dbReference>
<comment type="caution">
    <text evidence="11">The sequence shown here is derived from an EMBL/GenBank/DDBJ whole genome shotgun (WGS) entry which is preliminary data.</text>
</comment>
<reference evidence="11 12" key="1">
    <citation type="submission" date="2022-11" db="EMBL/GenBank/DDBJ databases">
        <title>Viruses from the air-sea interface of a natural surface slick.</title>
        <authorList>
            <person name="Rahlff J."/>
            <person name="Holmfeldt K."/>
        </authorList>
    </citation>
    <scope>NUCLEOTIDE SEQUENCE [LARGE SCALE GENOMIC DNA]</scope>
    <source>
        <strain evidence="11 12">SMS4</strain>
    </source>
</reference>
<evidence type="ECO:0000313" key="11">
    <source>
        <dbReference type="EMBL" id="MDP5137767.1"/>
    </source>
</evidence>
<dbReference type="InterPro" id="IPR005151">
    <property type="entry name" value="Tail-specific_protease"/>
</dbReference>
<evidence type="ECO:0000256" key="7">
    <source>
        <dbReference type="PIRNR" id="PIRNR036421"/>
    </source>
</evidence>
<feature type="region of interest" description="Disordered" evidence="8">
    <location>
        <begin position="1063"/>
        <end position="1084"/>
    </location>
</feature>